<keyword evidence="2" id="KW-0255">Endonuclease</keyword>
<dbReference type="InterPro" id="IPR011856">
    <property type="entry name" value="tRNA_endonuc-like_dom_sf"/>
</dbReference>
<dbReference type="InterPro" id="IPR007560">
    <property type="entry name" value="Restrct_endonuc_IV_Mrr"/>
</dbReference>
<dbReference type="GO" id="GO:0003677">
    <property type="term" value="F:DNA binding"/>
    <property type="evidence" value="ECO:0007669"/>
    <property type="project" value="InterPro"/>
</dbReference>
<evidence type="ECO:0000313" key="2">
    <source>
        <dbReference type="EMBL" id="QEE24192.1"/>
    </source>
</evidence>
<dbReference type="Gene3D" id="3.40.1350.10">
    <property type="match status" value="1"/>
</dbReference>
<dbReference type="Proteomes" id="UP000321807">
    <property type="component" value="Chromosome"/>
</dbReference>
<keyword evidence="2" id="KW-0540">Nuclease</keyword>
<accession>A0A5B9DWB7</accession>
<dbReference type="EMBL" id="CP042807">
    <property type="protein sequence ID" value="QEE24192.1"/>
    <property type="molecule type" value="Genomic_DNA"/>
</dbReference>
<proteinExistence type="predicted"/>
<evidence type="ECO:0000259" key="1">
    <source>
        <dbReference type="Pfam" id="PF04471"/>
    </source>
</evidence>
<dbReference type="GO" id="GO:0004519">
    <property type="term" value="F:endonuclease activity"/>
    <property type="evidence" value="ECO:0007669"/>
    <property type="project" value="UniProtKB-KW"/>
</dbReference>
<dbReference type="KEGG" id="rgl:CS053_06525"/>
<name>A0A5B9DWB7_9GAMM</name>
<feature type="domain" description="Restriction endonuclease type IV Mrr" evidence="1">
    <location>
        <begin position="99"/>
        <end position="197"/>
    </location>
</feature>
<keyword evidence="2" id="KW-0378">Hydrolase</keyword>
<protein>
    <submittedName>
        <fullName evidence="2">Restriction endonuclease</fullName>
    </submittedName>
</protein>
<evidence type="ECO:0000313" key="3">
    <source>
        <dbReference type="Proteomes" id="UP000321807"/>
    </source>
</evidence>
<dbReference type="GO" id="GO:0009307">
    <property type="term" value="P:DNA restriction-modification system"/>
    <property type="evidence" value="ECO:0007669"/>
    <property type="project" value="InterPro"/>
</dbReference>
<organism evidence="2 3">
    <name type="scientific">Rhodanobacter glycinis</name>
    <dbReference type="NCBI Taxonomy" id="582702"/>
    <lineage>
        <taxon>Bacteria</taxon>
        <taxon>Pseudomonadati</taxon>
        <taxon>Pseudomonadota</taxon>
        <taxon>Gammaproteobacteria</taxon>
        <taxon>Lysobacterales</taxon>
        <taxon>Rhodanobacteraceae</taxon>
        <taxon>Rhodanobacter</taxon>
    </lineage>
</organism>
<gene>
    <name evidence="2" type="ORF">CS053_06525</name>
</gene>
<dbReference type="AlphaFoldDB" id="A0A5B9DWB7"/>
<sequence length="237" mass="26837">MNENNPAYLVNFGRAPTGMACSKFAEEDESQALWPGSLKFFVSEFKDFALIESAGMTAVFFQVAEGRMGAVDGVVNSLLEKFRSETYSDPFIQIDWTRFDDETFEELCYDLVYHDPRFDKATIRKMGKSRSRDGGRDITAMTRVVIGQSPRKFIFQCKAMAPQRSLSTSNLGSMSDVIDQYGAEGYVVMTCGYIDATVFDRLDAIAATRSLEIITWSRFEIERFLSRRPSLLARYIA</sequence>
<dbReference type="Pfam" id="PF04471">
    <property type="entry name" value="Mrr_cat"/>
    <property type="match status" value="1"/>
</dbReference>
<reference evidence="2 3" key="1">
    <citation type="submission" date="2019-08" db="EMBL/GenBank/DDBJ databases">
        <title>Complete genome sequence of Rhodanobacter glycinis strain T01E-68 isolated from tomato root.</title>
        <authorList>
            <person name="Weon H.-Y."/>
            <person name="Lee S.A."/>
        </authorList>
    </citation>
    <scope>NUCLEOTIDE SEQUENCE [LARGE SCALE GENOMIC DNA]</scope>
    <source>
        <strain evidence="2 3">T01E-68</strain>
    </source>
</reference>